<dbReference type="SMART" id="SM00014">
    <property type="entry name" value="acidPPc"/>
    <property type="match status" value="1"/>
</dbReference>
<dbReference type="AlphaFoldDB" id="A0A4V2MNU2"/>
<keyword evidence="1" id="KW-0472">Membrane</keyword>
<organism evidence="3 4">
    <name type="scientific">Oricola cellulosilytica</name>
    <dbReference type="NCBI Taxonomy" id="1429082"/>
    <lineage>
        <taxon>Bacteria</taxon>
        <taxon>Pseudomonadati</taxon>
        <taxon>Pseudomonadota</taxon>
        <taxon>Alphaproteobacteria</taxon>
        <taxon>Hyphomicrobiales</taxon>
        <taxon>Ahrensiaceae</taxon>
        <taxon>Oricola</taxon>
    </lineage>
</organism>
<dbReference type="Gene3D" id="1.20.144.10">
    <property type="entry name" value="Phosphatidic acid phosphatase type 2/haloperoxidase"/>
    <property type="match status" value="2"/>
</dbReference>
<evidence type="ECO:0000259" key="2">
    <source>
        <dbReference type="SMART" id="SM00014"/>
    </source>
</evidence>
<name>A0A4V2MNU2_9HYPH</name>
<dbReference type="PANTHER" id="PTHR14969">
    <property type="entry name" value="SPHINGOSINE-1-PHOSPHATE PHOSPHOHYDROLASE"/>
    <property type="match status" value="1"/>
</dbReference>
<dbReference type="SUPFAM" id="SSF48317">
    <property type="entry name" value="Acid phosphatase/Vanadium-dependent haloperoxidase"/>
    <property type="match status" value="1"/>
</dbReference>
<comment type="caution">
    <text evidence="3">The sequence shown here is derived from an EMBL/GenBank/DDBJ whole genome shotgun (WGS) entry which is preliminary data.</text>
</comment>
<evidence type="ECO:0000256" key="1">
    <source>
        <dbReference type="SAM" id="Phobius"/>
    </source>
</evidence>
<dbReference type="Proteomes" id="UP000291301">
    <property type="component" value="Unassembled WGS sequence"/>
</dbReference>
<protein>
    <submittedName>
        <fullName evidence="3">Phosphatase PAP2 family protein</fullName>
    </submittedName>
</protein>
<feature type="transmembrane region" description="Helical" evidence="1">
    <location>
        <begin position="105"/>
        <end position="126"/>
    </location>
</feature>
<evidence type="ECO:0000313" key="3">
    <source>
        <dbReference type="EMBL" id="TCD14567.1"/>
    </source>
</evidence>
<reference evidence="3 4" key="1">
    <citation type="journal article" date="2015" name="Antonie Van Leeuwenhoek">
        <title>Oricola cellulosilytica gen. nov., sp. nov., a cellulose-degrading bacterium of the family Phyllobacteriaceae isolated from surface seashore water, and emended descriptions of Mesorhizobium loti and Phyllobacterium myrsinacearum.</title>
        <authorList>
            <person name="Hameed A."/>
            <person name="Shahina M."/>
            <person name="Lai W.A."/>
            <person name="Lin S.Y."/>
            <person name="Young L.S."/>
            <person name="Liu Y.C."/>
            <person name="Hsu Y.H."/>
            <person name="Young C.C."/>
        </authorList>
    </citation>
    <scope>NUCLEOTIDE SEQUENCE [LARGE SCALE GENOMIC DNA]</scope>
    <source>
        <strain evidence="3 4">KCTC 52183</strain>
    </source>
</reference>
<feature type="transmembrane region" description="Helical" evidence="1">
    <location>
        <begin position="214"/>
        <end position="233"/>
    </location>
</feature>
<feature type="transmembrane region" description="Helical" evidence="1">
    <location>
        <begin position="62"/>
        <end position="85"/>
    </location>
</feature>
<dbReference type="Pfam" id="PF01569">
    <property type="entry name" value="PAP2"/>
    <property type="match status" value="1"/>
</dbReference>
<evidence type="ECO:0000313" key="4">
    <source>
        <dbReference type="Proteomes" id="UP000291301"/>
    </source>
</evidence>
<accession>A0A4V2MNU2</accession>
<dbReference type="InterPro" id="IPR036938">
    <property type="entry name" value="PAP2/HPO_sf"/>
</dbReference>
<keyword evidence="1" id="KW-0812">Transmembrane</keyword>
<keyword evidence="1" id="KW-1133">Transmembrane helix</keyword>
<feature type="transmembrane region" description="Helical" evidence="1">
    <location>
        <begin position="239"/>
        <end position="258"/>
    </location>
</feature>
<gene>
    <name evidence="3" type="ORF">E0D97_11000</name>
</gene>
<feature type="transmembrane region" description="Helical" evidence="1">
    <location>
        <begin position="138"/>
        <end position="159"/>
    </location>
</feature>
<feature type="domain" description="Phosphatidic acid phosphatase type 2/haloperoxidase" evidence="2">
    <location>
        <begin position="142"/>
        <end position="254"/>
    </location>
</feature>
<dbReference type="EMBL" id="SJST01000003">
    <property type="protein sequence ID" value="TCD14567.1"/>
    <property type="molecule type" value="Genomic_DNA"/>
</dbReference>
<keyword evidence="4" id="KW-1185">Reference proteome</keyword>
<dbReference type="PANTHER" id="PTHR14969:SF13">
    <property type="entry name" value="AT30094P"/>
    <property type="match status" value="1"/>
</dbReference>
<dbReference type="InterPro" id="IPR000326">
    <property type="entry name" value="PAP2/HPO"/>
</dbReference>
<proteinExistence type="predicted"/>
<sequence length="277" mass="30064">MARASILPAEYDDGPGSMNDSEKTRRHGLYSRGSATTQRLIFRLRRPVGPAAPPVWSSQMSALFAVAVLLTIAAGVFDPLVQPFALQSQNAFLRFLGNVTDAAQSGWYIVPAIVIIAIIGLMDWTAIQRGSRRTLMLAYGRAAYILAAIVIPGIVTNIIKQFVGRARPRAMDEAGVYGFSPFEFDSLFQGFPSGHATTAGSLAVILMLWHPRHWWLSLIVMGVLAFARVPAGAHYPSDVVAGFSVGAIGALLIARWLARRRAVFVFRKSGLLPLMIG</sequence>